<dbReference type="EMBL" id="CAJVQB010007876">
    <property type="protein sequence ID" value="CAG8710617.1"/>
    <property type="molecule type" value="Genomic_DNA"/>
</dbReference>
<proteinExistence type="predicted"/>
<accession>A0ABN7V276</accession>
<comment type="caution">
    <text evidence="1">The sequence shown here is derived from an EMBL/GenBank/DDBJ whole genome shotgun (WGS) entry which is preliminary data.</text>
</comment>
<dbReference type="Proteomes" id="UP000789901">
    <property type="component" value="Unassembled WGS sequence"/>
</dbReference>
<evidence type="ECO:0000313" key="1">
    <source>
        <dbReference type="EMBL" id="CAG8710617.1"/>
    </source>
</evidence>
<organism evidence="1 2">
    <name type="scientific">Gigaspora margarita</name>
    <dbReference type="NCBI Taxonomy" id="4874"/>
    <lineage>
        <taxon>Eukaryota</taxon>
        <taxon>Fungi</taxon>
        <taxon>Fungi incertae sedis</taxon>
        <taxon>Mucoromycota</taxon>
        <taxon>Glomeromycotina</taxon>
        <taxon>Glomeromycetes</taxon>
        <taxon>Diversisporales</taxon>
        <taxon>Gigasporaceae</taxon>
        <taxon>Gigaspora</taxon>
    </lineage>
</organism>
<protein>
    <submittedName>
        <fullName evidence="1">1111_t:CDS:1</fullName>
    </submittedName>
</protein>
<gene>
    <name evidence="1" type="ORF">GMARGA_LOCUS12722</name>
</gene>
<evidence type="ECO:0000313" key="2">
    <source>
        <dbReference type="Proteomes" id="UP000789901"/>
    </source>
</evidence>
<keyword evidence="2" id="KW-1185">Reference proteome</keyword>
<sequence>MSKVSKLDKRYKKELKELSTVSLYTRQKKYKDAWPFICNLLNCKEAYIKSEAEYFAAEYYLCGYFVEKNEEKAYYLAENLEKAQEFKKALNIFNQISQSDQSNFKKSLTKLKALDKVEQIKKKIKLNPI</sequence>
<name>A0ABN7V276_GIGMA</name>
<reference evidence="1 2" key="1">
    <citation type="submission" date="2021-06" db="EMBL/GenBank/DDBJ databases">
        <authorList>
            <person name="Kallberg Y."/>
            <person name="Tangrot J."/>
            <person name="Rosling A."/>
        </authorList>
    </citation>
    <scope>NUCLEOTIDE SEQUENCE [LARGE SCALE GENOMIC DNA]</scope>
    <source>
        <strain evidence="1 2">120-4 pot B 10/14</strain>
    </source>
</reference>